<evidence type="ECO:0000313" key="2">
    <source>
        <dbReference type="EMBL" id="MCM4078115.1"/>
    </source>
</evidence>
<reference evidence="2 3" key="1">
    <citation type="submission" date="2022-06" db="EMBL/GenBank/DDBJ databases">
        <title>Actinoplanes abujensis sp. nov., isolated from Nigerian arid soil.</title>
        <authorList>
            <person name="Ding P."/>
        </authorList>
    </citation>
    <scope>NUCLEOTIDE SEQUENCE [LARGE SCALE GENOMIC DNA]</scope>
    <source>
        <strain evidence="3">TRM88002</strain>
    </source>
</reference>
<feature type="transmembrane region" description="Helical" evidence="1">
    <location>
        <begin position="313"/>
        <end position="333"/>
    </location>
</feature>
<keyword evidence="3" id="KW-1185">Reference proteome</keyword>
<evidence type="ECO:0000256" key="1">
    <source>
        <dbReference type="SAM" id="Phobius"/>
    </source>
</evidence>
<dbReference type="RefSeq" id="WP_251797962.1">
    <property type="nucleotide sequence ID" value="NZ_JAMQOL010000013.1"/>
</dbReference>
<organism evidence="2 3">
    <name type="scientific">Paractinoplanes hotanensis</name>
    <dbReference type="NCBI Taxonomy" id="2906497"/>
    <lineage>
        <taxon>Bacteria</taxon>
        <taxon>Bacillati</taxon>
        <taxon>Actinomycetota</taxon>
        <taxon>Actinomycetes</taxon>
        <taxon>Micromonosporales</taxon>
        <taxon>Micromonosporaceae</taxon>
        <taxon>Paractinoplanes</taxon>
    </lineage>
</organism>
<comment type="caution">
    <text evidence="2">The sequence shown here is derived from an EMBL/GenBank/DDBJ whole genome shotgun (WGS) entry which is preliminary data.</text>
</comment>
<protein>
    <submittedName>
        <fullName evidence="2">Uncharacterized protein</fullName>
    </submittedName>
</protein>
<evidence type="ECO:0000313" key="3">
    <source>
        <dbReference type="Proteomes" id="UP001523216"/>
    </source>
</evidence>
<feature type="transmembrane region" description="Helical" evidence="1">
    <location>
        <begin position="269"/>
        <end position="293"/>
    </location>
</feature>
<feature type="transmembrane region" description="Helical" evidence="1">
    <location>
        <begin position="232"/>
        <end position="257"/>
    </location>
</feature>
<accession>A0ABT0XWE7</accession>
<name>A0ABT0XWE7_9ACTN</name>
<sequence length="491" mass="52685">MTTGAEGPSRLERQLRWLLMAYPPGPRREELLDTILDGEQEGGRLRPSARQALNLLRHGMRARLGHPRSRAVVVLATLVTLLAGVFGAAAAAPLGWAVTPSLPDGAASDELKREVLPGLTVWGGGDAARWVRTGDGEGWQYGFAEYWAQHTDEPRDVAAYSRQVRDRLAAQGWRIRGDVELAQPLPDEEPPTSTSASFWATRDGLVLHFEDRAALRDSGRYASFTVSHSAPVVLWIITLIGGLAGALIGWLVTGWVARRAQGRRLLRAVAVVSTAAGLVILLPLVAFVMLYSIPDAAPRLVDEKFFLGMRGVLIGLWQPALLFGCVMLLLAATPRRSERSRPARIAAFGAAVLALVSAGFAGRAPQLVESARSAAAADRTCVLATPVWDATNGDPLSYHARIFVLPKTTAEQRNLVDAAIARNPGMRGYNFSFDPTSAAYRDAYCGGAPLPPEAGKDLPYFWDVDLSSPGVLPGLAAEVSRLPGVLAVKSA</sequence>
<dbReference type="EMBL" id="JAMQOL010000013">
    <property type="protein sequence ID" value="MCM4078115.1"/>
    <property type="molecule type" value="Genomic_DNA"/>
</dbReference>
<gene>
    <name evidence="2" type="ORF">LXN57_11105</name>
</gene>
<keyword evidence="1" id="KW-1133">Transmembrane helix</keyword>
<feature type="transmembrane region" description="Helical" evidence="1">
    <location>
        <begin position="71"/>
        <end position="96"/>
    </location>
</feature>
<keyword evidence="1" id="KW-0812">Transmembrane</keyword>
<keyword evidence="1" id="KW-0472">Membrane</keyword>
<dbReference type="Proteomes" id="UP001523216">
    <property type="component" value="Unassembled WGS sequence"/>
</dbReference>
<proteinExistence type="predicted"/>
<feature type="transmembrane region" description="Helical" evidence="1">
    <location>
        <begin position="345"/>
        <end position="362"/>
    </location>
</feature>